<dbReference type="Pfam" id="PF12906">
    <property type="entry name" value="RINGv"/>
    <property type="match status" value="1"/>
</dbReference>
<keyword evidence="10" id="KW-0862">Zinc</keyword>
<evidence type="ECO:0000256" key="13">
    <source>
        <dbReference type="SAM" id="Phobius"/>
    </source>
</evidence>
<feature type="transmembrane region" description="Helical" evidence="13">
    <location>
        <begin position="713"/>
        <end position="730"/>
    </location>
</feature>
<feature type="transmembrane region" description="Helical" evidence="13">
    <location>
        <begin position="595"/>
        <end position="620"/>
    </location>
</feature>
<dbReference type="PANTHER" id="PTHR13145">
    <property type="entry name" value="SSM4 PROTEIN"/>
    <property type="match status" value="1"/>
</dbReference>
<dbReference type="Gene3D" id="3.30.40.10">
    <property type="entry name" value="Zinc/RING finger domain, C3HC4 (zinc finger)"/>
    <property type="match status" value="1"/>
</dbReference>
<evidence type="ECO:0000256" key="2">
    <source>
        <dbReference type="ARBA" id="ARBA00004141"/>
    </source>
</evidence>
<dbReference type="EMBL" id="FXLY01000007">
    <property type="protein sequence ID" value="SMN21149.1"/>
    <property type="molecule type" value="Genomic_DNA"/>
</dbReference>
<dbReference type="SMART" id="SM00744">
    <property type="entry name" value="RINGv"/>
    <property type="match status" value="1"/>
</dbReference>
<keyword evidence="11 13" id="KW-1133">Transmembrane helix</keyword>
<feature type="transmembrane region" description="Helical" evidence="13">
    <location>
        <begin position="750"/>
        <end position="768"/>
    </location>
</feature>
<sequence>MDNPVDIETVINGDIHEHNTVPVAHPINNEENKDEIIPDTATCRICRGESTPDNPLFHPCRCKGSIKYLHEPCLLEWINARHIDINKPGTSVECDICHYPFQFKTTYDDDMPEKIPLSLVIVNFFYDMLSGLHFLATSLAFVILIGFGFPLMWNFFGKFYTFIMDGKMPYERNLTKSMIFGYEENVPDDYTYTAAFTALLYNHIFSTWQIVFTVILHLAIYFQYDMIVREDIFNKMIFHKIGPNLSIDALKARLRERFPMIDNETLEHVARIVSQREIRENEMRNLQNVEDEDANIIPDEQIEHLEENIDDESDADFVPSENETQSDSDLSIDDTVINEDEQMRQEVERGVEADNFQLEHPIDDMVNLQAQRQFDDILDRHRNLRAQNIPAAQPENLEAAEGIPDRPVLPQDDPVINPFANADFGVPDNENEEGRQLGPLWINLQIKLSNIFIYYGLCVVFVFLYLLIAYALPTSVGSILMRLYYVIFLLAYSSVWYSIHYCKLNQGYEALLKNIPGLAYGIDFISETLVQPLLNFVSAYYSATSKNSTYVRAIPSAVTFLTAITIICVSSDVLGKGYSRYHSMNDKNRRFAFQLLFALKCTFKVFIIFFIELAGFPILAGAMLDFSLIAPILGNTGDLLFFPSISYFNFQTFCVYWLVGTLYMYWFAQYIGMIRKDIIRPGVLFFIRSPDDPNTKILHDSLIHPMGAQLSRLFLSMFIYAVFIILGFGFHTRVLFPIILKSQILETPEGFLNGYVFNLATLLIIFYFSKRIIEANPNVNVLVKNYWAKIFEVSSRKLRLSSFILGTDYASERGHIIYRNIFYKLFSSRKAQWSNPDLYSSPKTHSEAMKLFKEDQSIHAYFVPDGLLMRVPSSDIVSRNYVQTMFVPVTKSDKLLKPLDLKRLKERNLKNAGEFGYLDQQNTDFDEYFICYVPPNFTARYTCLMILMWFFASVLIISTAISAQYIFNTLTVVFVLLPLKLFGFYSSYLSLMKIVLVCYRQINVQYVCLGAVIMSFMLDYYKKHHLSKLFFERMNAEEIPNEMQENQENEQENVVGQDIGVRPELEELVLNNFISKFVIGPVLVCVYGVIDYMVFGFVGNLVLRICIAYVIFLVTGKPMDVARTHHDIDSKLYFCVNSLFLRSIIVRCIKIVSGIRRNRNRRFITACKEQWLNIIKPYFTFVLRCYVIFFSIVLLTTVLDYTMDTVKYSSFMDALKFISIGRLRYENANVPWTFAEHLTFILVIAFVSSYMLSELYASVNKRFLVFTQNVKDEVYAKGRSLENYGADTAQENA</sequence>
<proteinExistence type="predicted"/>
<dbReference type="OrthoDB" id="1108038at2759"/>
<comment type="catalytic activity">
    <reaction evidence="1">
        <text>S-ubiquitinyl-[E2 ubiquitin-conjugating enzyme]-L-cysteine + [acceptor protein]-L-lysine = [E2 ubiquitin-conjugating enzyme]-L-cysteine + N(6)-ubiquitinyl-[acceptor protein]-L-lysine.</text>
        <dbReference type="EC" id="2.3.2.27"/>
    </reaction>
</comment>
<evidence type="ECO:0000256" key="5">
    <source>
        <dbReference type="ARBA" id="ARBA00022679"/>
    </source>
</evidence>
<dbReference type="Proteomes" id="UP000196158">
    <property type="component" value="Unassembled WGS sequence"/>
</dbReference>
<name>A0A1X7R6Q7_9SACH</name>
<dbReference type="GO" id="GO:0005789">
    <property type="term" value="C:endoplasmic reticulum membrane"/>
    <property type="evidence" value="ECO:0007669"/>
    <property type="project" value="TreeGrafter"/>
</dbReference>
<evidence type="ECO:0000256" key="4">
    <source>
        <dbReference type="ARBA" id="ARBA00012483"/>
    </source>
</evidence>
<keyword evidence="7" id="KW-0479">Metal-binding</keyword>
<feature type="transmembrane region" description="Helical" evidence="13">
    <location>
        <begin position="946"/>
        <end position="967"/>
    </location>
</feature>
<feature type="transmembrane region" description="Helical" evidence="13">
    <location>
        <begin position="1232"/>
        <end position="1252"/>
    </location>
</feature>
<gene>
    <name evidence="15" type="ORF">KASA_0L01815G</name>
</gene>
<dbReference type="GO" id="GO:0016874">
    <property type="term" value="F:ligase activity"/>
    <property type="evidence" value="ECO:0007669"/>
    <property type="project" value="UniProtKB-KW"/>
</dbReference>
<dbReference type="GO" id="GO:0061630">
    <property type="term" value="F:ubiquitin protein ligase activity"/>
    <property type="evidence" value="ECO:0007669"/>
    <property type="project" value="UniProtKB-EC"/>
</dbReference>
<reference evidence="15 16" key="1">
    <citation type="submission" date="2017-04" db="EMBL/GenBank/DDBJ databases">
        <authorList>
            <person name="Afonso C.L."/>
            <person name="Miller P.J."/>
            <person name="Scott M.A."/>
            <person name="Spackman E."/>
            <person name="Goraichik I."/>
            <person name="Dimitrov K.M."/>
            <person name="Suarez D.L."/>
            <person name="Swayne D.E."/>
        </authorList>
    </citation>
    <scope>NUCLEOTIDE SEQUENCE [LARGE SCALE GENOMIC DNA]</scope>
</reference>
<comment type="subcellular location">
    <subcellularLocation>
        <location evidence="2">Membrane</location>
        <topology evidence="2">Multi-pass membrane protein</topology>
    </subcellularLocation>
</comment>
<feature type="transmembrane region" description="Helical" evidence="13">
    <location>
        <begin position="134"/>
        <end position="156"/>
    </location>
</feature>
<evidence type="ECO:0000256" key="10">
    <source>
        <dbReference type="ARBA" id="ARBA00022833"/>
    </source>
</evidence>
<evidence type="ECO:0000256" key="8">
    <source>
        <dbReference type="ARBA" id="ARBA00022771"/>
    </source>
</evidence>
<evidence type="ECO:0000256" key="1">
    <source>
        <dbReference type="ARBA" id="ARBA00000900"/>
    </source>
</evidence>
<evidence type="ECO:0000256" key="7">
    <source>
        <dbReference type="ARBA" id="ARBA00022723"/>
    </source>
</evidence>
<feature type="transmembrane region" description="Helical" evidence="13">
    <location>
        <begin position="452"/>
        <end position="473"/>
    </location>
</feature>
<keyword evidence="9" id="KW-0833">Ubl conjugation pathway</keyword>
<feature type="transmembrane region" description="Helical" evidence="13">
    <location>
        <begin position="553"/>
        <end position="574"/>
    </location>
</feature>
<dbReference type="PROSITE" id="PS51292">
    <property type="entry name" value="ZF_RING_CH"/>
    <property type="match status" value="1"/>
</dbReference>
<dbReference type="InterPro" id="IPR011016">
    <property type="entry name" value="Znf_RING-CH"/>
</dbReference>
<evidence type="ECO:0000256" key="11">
    <source>
        <dbReference type="ARBA" id="ARBA00022989"/>
    </source>
</evidence>
<feature type="transmembrane region" description="Helical" evidence="13">
    <location>
        <begin position="200"/>
        <end position="222"/>
    </location>
</feature>
<evidence type="ECO:0000259" key="14">
    <source>
        <dbReference type="PROSITE" id="PS51292"/>
    </source>
</evidence>
<evidence type="ECO:0000256" key="3">
    <source>
        <dbReference type="ARBA" id="ARBA00004906"/>
    </source>
</evidence>
<evidence type="ECO:0000256" key="6">
    <source>
        <dbReference type="ARBA" id="ARBA00022692"/>
    </source>
</evidence>
<keyword evidence="16" id="KW-1185">Reference proteome</keyword>
<feature type="transmembrane region" description="Helical" evidence="13">
    <location>
        <begin position="640"/>
        <end position="666"/>
    </location>
</feature>
<feature type="domain" description="RING-CH-type" evidence="14">
    <location>
        <begin position="35"/>
        <end position="104"/>
    </location>
</feature>
<dbReference type="SUPFAM" id="SSF57850">
    <property type="entry name" value="RING/U-box"/>
    <property type="match status" value="1"/>
</dbReference>
<keyword evidence="15" id="KW-0436">Ligase</keyword>
<dbReference type="GO" id="GO:0036503">
    <property type="term" value="P:ERAD pathway"/>
    <property type="evidence" value="ECO:0007669"/>
    <property type="project" value="TreeGrafter"/>
</dbReference>
<accession>A0A1X7R6Q7</accession>
<organism evidence="15 16">
    <name type="scientific">Maudiozyma saulgeensis</name>
    <dbReference type="NCBI Taxonomy" id="1789683"/>
    <lineage>
        <taxon>Eukaryota</taxon>
        <taxon>Fungi</taxon>
        <taxon>Dikarya</taxon>
        <taxon>Ascomycota</taxon>
        <taxon>Saccharomycotina</taxon>
        <taxon>Saccharomycetes</taxon>
        <taxon>Saccharomycetales</taxon>
        <taxon>Saccharomycetaceae</taxon>
        <taxon>Maudiozyma</taxon>
    </lineage>
</organism>
<dbReference type="GO" id="GO:0008270">
    <property type="term" value="F:zinc ion binding"/>
    <property type="evidence" value="ECO:0007669"/>
    <property type="project" value="UniProtKB-KW"/>
</dbReference>
<keyword evidence="5" id="KW-0808">Transferase</keyword>
<feature type="transmembrane region" description="Helical" evidence="13">
    <location>
        <begin position="479"/>
        <end position="499"/>
    </location>
</feature>
<evidence type="ECO:0000256" key="9">
    <source>
        <dbReference type="ARBA" id="ARBA00022786"/>
    </source>
</evidence>
<evidence type="ECO:0000313" key="16">
    <source>
        <dbReference type="Proteomes" id="UP000196158"/>
    </source>
</evidence>
<evidence type="ECO:0000256" key="12">
    <source>
        <dbReference type="ARBA" id="ARBA00023136"/>
    </source>
</evidence>
<feature type="transmembrane region" description="Helical" evidence="13">
    <location>
        <begin position="973"/>
        <end position="991"/>
    </location>
</feature>
<keyword evidence="8" id="KW-0863">Zinc-finger</keyword>
<feature type="transmembrane region" description="Helical" evidence="13">
    <location>
        <begin position="1003"/>
        <end position="1021"/>
    </location>
</feature>
<feature type="transmembrane region" description="Helical" evidence="13">
    <location>
        <begin position="1178"/>
        <end position="1199"/>
    </location>
</feature>
<dbReference type="EC" id="2.3.2.27" evidence="4"/>
<dbReference type="CDD" id="cd16702">
    <property type="entry name" value="RING_CH-C4HC3_MARCH6"/>
    <property type="match status" value="1"/>
</dbReference>
<keyword evidence="12 13" id="KW-0472">Membrane</keyword>
<dbReference type="PANTHER" id="PTHR13145:SF0">
    <property type="entry name" value="E3 UBIQUITIN-PROTEIN LIGASE MARCHF6"/>
    <property type="match status" value="1"/>
</dbReference>
<comment type="pathway">
    <text evidence="3">Protein modification; protein ubiquitination.</text>
</comment>
<feature type="transmembrane region" description="Helical" evidence="13">
    <location>
        <begin position="1101"/>
        <end position="1119"/>
    </location>
</feature>
<dbReference type="InterPro" id="IPR013083">
    <property type="entry name" value="Znf_RING/FYVE/PHD"/>
</dbReference>
<evidence type="ECO:0000313" key="15">
    <source>
        <dbReference type="EMBL" id="SMN21149.1"/>
    </source>
</evidence>
<protein>
    <recommendedName>
        <fullName evidence="4">RING-type E3 ubiquitin transferase</fullName>
        <ecNumber evidence="4">2.3.2.27</ecNumber>
    </recommendedName>
</protein>
<dbReference type="STRING" id="1789683.A0A1X7R6Q7"/>
<keyword evidence="6 13" id="KW-0812">Transmembrane</keyword>